<dbReference type="PROSITE" id="PS50127">
    <property type="entry name" value="UBC_2"/>
    <property type="match status" value="1"/>
</dbReference>
<name>A0A6V7PUC7_ANACO</name>
<feature type="domain" description="UBC core" evidence="6">
    <location>
        <begin position="287"/>
        <end position="447"/>
    </location>
</feature>
<dbReference type="PANTHER" id="PTHR46116">
    <property type="entry name" value="(E3-INDEPENDENT) E2 UBIQUITIN-CONJUGATING ENZYME"/>
    <property type="match status" value="1"/>
</dbReference>
<dbReference type="InterPro" id="IPR000608">
    <property type="entry name" value="UBC"/>
</dbReference>
<keyword evidence="4" id="KW-0833">Ubl conjugation pathway</keyword>
<evidence type="ECO:0000256" key="2">
    <source>
        <dbReference type="ARBA" id="ARBA00022679"/>
    </source>
</evidence>
<evidence type="ECO:0000256" key="3">
    <source>
        <dbReference type="ARBA" id="ARBA00022741"/>
    </source>
</evidence>
<dbReference type="Pfam" id="PF00179">
    <property type="entry name" value="UQ_con"/>
    <property type="match status" value="1"/>
</dbReference>
<organism evidence="7">
    <name type="scientific">Ananas comosus var. bracteatus</name>
    <name type="common">red pineapple</name>
    <dbReference type="NCBI Taxonomy" id="296719"/>
    <lineage>
        <taxon>Eukaryota</taxon>
        <taxon>Viridiplantae</taxon>
        <taxon>Streptophyta</taxon>
        <taxon>Embryophyta</taxon>
        <taxon>Tracheophyta</taxon>
        <taxon>Spermatophyta</taxon>
        <taxon>Magnoliopsida</taxon>
        <taxon>Liliopsida</taxon>
        <taxon>Poales</taxon>
        <taxon>Bromeliaceae</taxon>
        <taxon>Bromelioideae</taxon>
        <taxon>Ananas</taxon>
    </lineage>
</organism>
<evidence type="ECO:0000256" key="5">
    <source>
        <dbReference type="ARBA" id="ARBA00022840"/>
    </source>
</evidence>
<evidence type="ECO:0000259" key="6">
    <source>
        <dbReference type="PROSITE" id="PS50127"/>
    </source>
</evidence>
<dbReference type="GO" id="GO:0005524">
    <property type="term" value="F:ATP binding"/>
    <property type="evidence" value="ECO:0007669"/>
    <property type="project" value="UniProtKB-KW"/>
</dbReference>
<dbReference type="GO" id="GO:0061631">
    <property type="term" value="F:ubiquitin conjugating enzyme activity"/>
    <property type="evidence" value="ECO:0007669"/>
    <property type="project" value="UniProtKB-EC"/>
</dbReference>
<dbReference type="SUPFAM" id="SSF54495">
    <property type="entry name" value="UBC-like"/>
    <property type="match status" value="1"/>
</dbReference>
<dbReference type="SMART" id="SM00212">
    <property type="entry name" value="UBCc"/>
    <property type="match status" value="1"/>
</dbReference>
<reference evidence="7" key="1">
    <citation type="submission" date="2020-07" db="EMBL/GenBank/DDBJ databases">
        <authorList>
            <person name="Lin J."/>
        </authorList>
    </citation>
    <scope>NUCLEOTIDE SEQUENCE</scope>
</reference>
<keyword evidence="2" id="KW-0808">Transferase</keyword>
<proteinExistence type="predicted"/>
<sequence>MEPPPPAAAAAAAAAKYAQHFSKIRLYPGSSSYQDPDIMEVSPSPVWGSNPQKKLRTQVAPHDVIEIDGDDDPDGVVIVGESTPNDKNKQPVGYSNDWQKHVKDALANDLAGPSALKIFDPDSLKTNFSDEYEYDEYNYDEDDDEFYAYDDAYIEHDFNYSLAAKFDDLDLPPGVEATVPWLQKPFSENTSAIKPSGMMELMPSSIAGTIFTVMDVIPNNTTSKPVEVMPSNSKSKPIEVMEVMDDEIDEKYRSFKQFDTVKDHSDHYFTKPDLRKVGLTARKPMKDWSKRIQHEWKVLEKDLPEAIFVRVYEDRMDLLRAVIVGPAGTPYHDGLFFFDIFFPPDYPNIPPKVHYQSGGLRLNPNLYACGKVCLSLLNTWSGKGCEMWNPSNSTMLQVLVSIQALVLNAKPYFNEPGYAQMANTPHGEKKSLEYNEDTFLLSCRTMLYSLRRPPKHFEDFVAGHFRNHGRAILVACRAYMEGAQVGCLVGEGIQDVDEGDKSCSRAFKTNLKKLFEELLMEFTVKGANCREFLAQKVQGGSRAAAAAAATAPTDTTLRLGSWFGPPHIKP</sequence>
<evidence type="ECO:0000256" key="1">
    <source>
        <dbReference type="ARBA" id="ARBA00012486"/>
    </source>
</evidence>
<dbReference type="CDD" id="cd23837">
    <property type="entry name" value="UBCc_UBE2O"/>
    <property type="match status" value="1"/>
</dbReference>
<keyword evidence="5" id="KW-0067">ATP-binding</keyword>
<gene>
    <name evidence="7" type="ORF">CB5_LOCUS17650</name>
</gene>
<dbReference type="EC" id="2.3.2.23" evidence="1"/>
<protein>
    <recommendedName>
        <fullName evidence="1">E2 ubiquitin-conjugating enzyme</fullName>
        <ecNumber evidence="1">2.3.2.23</ecNumber>
    </recommendedName>
</protein>
<evidence type="ECO:0000313" key="7">
    <source>
        <dbReference type="EMBL" id="CAD1834439.1"/>
    </source>
</evidence>
<evidence type="ECO:0000256" key="4">
    <source>
        <dbReference type="ARBA" id="ARBA00022786"/>
    </source>
</evidence>
<keyword evidence="3" id="KW-0547">Nucleotide-binding</keyword>
<dbReference type="AlphaFoldDB" id="A0A6V7PUC7"/>
<dbReference type="FunFam" id="3.10.110.10:FF:000028">
    <property type="entry name" value="Probable ubiquitin-conjugating enzyme E2 23"/>
    <property type="match status" value="1"/>
</dbReference>
<dbReference type="PANTHER" id="PTHR46116:SF41">
    <property type="entry name" value="UBIQUITIN-CONJUGATING ENZYME E2 25-RELATED"/>
    <property type="match status" value="1"/>
</dbReference>
<dbReference type="InterPro" id="IPR016135">
    <property type="entry name" value="UBQ-conjugating_enzyme/RWD"/>
</dbReference>
<dbReference type="EMBL" id="LR862152">
    <property type="protein sequence ID" value="CAD1834439.1"/>
    <property type="molecule type" value="Genomic_DNA"/>
</dbReference>
<accession>A0A6V7PUC7</accession>
<dbReference type="Gene3D" id="3.10.110.10">
    <property type="entry name" value="Ubiquitin Conjugating Enzyme"/>
    <property type="match status" value="1"/>
</dbReference>